<dbReference type="CDD" id="cd11336">
    <property type="entry name" value="AmyAc_MTSase"/>
    <property type="match status" value="1"/>
</dbReference>
<evidence type="ECO:0000313" key="3">
    <source>
        <dbReference type="Proteomes" id="UP000199093"/>
    </source>
</evidence>
<evidence type="ECO:0000259" key="1">
    <source>
        <dbReference type="SMART" id="SM00642"/>
    </source>
</evidence>
<name>A0A1G8SL15_9RHOB</name>
<dbReference type="GO" id="GO:0047470">
    <property type="term" value="F:(1,4)-alpha-D-glucan 1-alpha-D-glucosylmutase activity"/>
    <property type="evidence" value="ECO:0007669"/>
    <property type="project" value="TreeGrafter"/>
</dbReference>
<dbReference type="Pfam" id="PF00128">
    <property type="entry name" value="Alpha-amylase"/>
    <property type="match status" value="1"/>
</dbReference>
<organism evidence="2 3">
    <name type="scientific">Salipiger marinus</name>
    <dbReference type="NCBI Taxonomy" id="555512"/>
    <lineage>
        <taxon>Bacteria</taxon>
        <taxon>Pseudomonadati</taxon>
        <taxon>Pseudomonadota</taxon>
        <taxon>Alphaproteobacteria</taxon>
        <taxon>Rhodobacterales</taxon>
        <taxon>Roseobacteraceae</taxon>
        <taxon>Salipiger</taxon>
    </lineage>
</organism>
<gene>
    <name evidence="2" type="ORF">SAMN04487993_102512</name>
</gene>
<dbReference type="Gene3D" id="3.30.1590.10">
    <property type="entry name" value="Maltooligosyl trehalose synthase, domain 2"/>
    <property type="match status" value="1"/>
</dbReference>
<dbReference type="InterPro" id="IPR012767">
    <property type="entry name" value="Trehalose_TreY"/>
</dbReference>
<dbReference type="SUPFAM" id="SSF51445">
    <property type="entry name" value="(Trans)glycosidases"/>
    <property type="match status" value="1"/>
</dbReference>
<dbReference type="InterPro" id="IPR006047">
    <property type="entry name" value="GH13_cat_dom"/>
</dbReference>
<dbReference type="NCBIfam" id="TIGR02401">
    <property type="entry name" value="trehalose_TreY"/>
    <property type="match status" value="1"/>
</dbReference>
<evidence type="ECO:0000313" key="2">
    <source>
        <dbReference type="EMBL" id="SDJ29864.1"/>
    </source>
</evidence>
<feature type="domain" description="Glycosyl hydrolase family 13 catalytic" evidence="1">
    <location>
        <begin position="26"/>
        <end position="584"/>
    </location>
</feature>
<dbReference type="InterPro" id="IPR017853">
    <property type="entry name" value="GH"/>
</dbReference>
<dbReference type="PANTHER" id="PTHR10357">
    <property type="entry name" value="ALPHA-AMYLASE FAMILY MEMBER"/>
    <property type="match status" value="1"/>
</dbReference>
<sequence>MTSLDAGLSAEALRTDAVAAGTMRPLSTTYRVQLRCGTDFDGLIPHLPYLAELGISHLYLSPIFTATAGSTHGYDVTDPSQIDPALGGMEGFSRLAASAAAEGLGIILDIVPNHTAFSLENPWLRDLLRHGQDSAYARHFDIDWSRRLALPFLPDPFEDMLDRGAFSLAEEDGQPVFRADLGGGASLSVPLAPGGLPSDPGPDALRALHDTQVWQLRHWQTERDSVTHRRFFNVTSLIGMRVEEEDVFHDTHELILRLVSEGLVQGLRIDHIDGLADPVAYLHRLRQAVGPDVPVWVEKILTGSEPLPVCWPVQGTTGYEAARQILRLLTPAEGLARLDGTWRDATGFQGDFAATVAEAKDEVVVNELAAELHQMIALAQAYAATRRAAPGPESLREAVLALLRTFPRYRAYKVDDSSGVAGDRRLLDQVIAQAAETPRDPGTVHLLGEALCDPDTPEAQDFARRFHQVTGALVAKSQEDTAFFRYNRCLATNEVGAEPDHATLTPEAMSDWLADRQARWPHALTLTSSHDTKRSEDARTRLLAAAQAPQDFAALWAETEPHFPEEMRRNDGWYLLQSALAIWEDGRDDLADRLADHMIKALREGKVITTWQHPDEEAEAVVLEAARALVARWQADLPDPAARLIARAGPLSLIQLALKMVMPGVPDIYQGTELPSYALTDPDNRQPVDFAALADAPSAPGLAGQKARLTRRLVQLRAEHPDFFDAAEVRLSAQDGGLLELSRRDGARHLTLRFHPEGGGPGPVLPGHDLLPGGADWPLRMSCDI</sequence>
<dbReference type="PANTHER" id="PTHR10357:SF216">
    <property type="entry name" value="MALTOOLIGOSYL TREHALOSE SYNTHASE-RELATED"/>
    <property type="match status" value="1"/>
</dbReference>
<dbReference type="GO" id="GO:0005992">
    <property type="term" value="P:trehalose biosynthetic process"/>
    <property type="evidence" value="ECO:0007669"/>
    <property type="project" value="TreeGrafter"/>
</dbReference>
<dbReference type="Proteomes" id="UP000199093">
    <property type="component" value="Unassembled WGS sequence"/>
</dbReference>
<protein>
    <submittedName>
        <fullName evidence="2">(1-&gt;4)-alpha-D-glucan 1-alpha-D-glucosylmutase</fullName>
    </submittedName>
</protein>
<dbReference type="EMBL" id="FNEJ01000025">
    <property type="protein sequence ID" value="SDJ29864.1"/>
    <property type="molecule type" value="Genomic_DNA"/>
</dbReference>
<keyword evidence="3" id="KW-1185">Reference proteome</keyword>
<dbReference type="AlphaFoldDB" id="A0A1G8SL15"/>
<dbReference type="STRING" id="555512.SAMN04487993_102512"/>
<accession>A0A1G8SL15</accession>
<dbReference type="Gene3D" id="3.20.20.80">
    <property type="entry name" value="Glycosidases"/>
    <property type="match status" value="1"/>
</dbReference>
<dbReference type="SMART" id="SM00642">
    <property type="entry name" value="Aamy"/>
    <property type="match status" value="1"/>
</dbReference>
<reference evidence="3" key="1">
    <citation type="submission" date="2016-10" db="EMBL/GenBank/DDBJ databases">
        <authorList>
            <person name="Varghese N."/>
            <person name="Submissions S."/>
        </authorList>
    </citation>
    <scope>NUCLEOTIDE SEQUENCE [LARGE SCALE GENOMIC DNA]</scope>
    <source>
        <strain evidence="3">DSM 26424</strain>
    </source>
</reference>
<dbReference type="InterPro" id="IPR013797">
    <property type="entry name" value="Maltooligo_trehalose_synth_4"/>
</dbReference>
<proteinExistence type="predicted"/>
<dbReference type="Gene3D" id="1.10.150.200">
    <property type="entry name" value="Maltooligosyl trehalose synthase, domain 3"/>
    <property type="match status" value="1"/>
</dbReference>
<dbReference type="GO" id="GO:0030980">
    <property type="term" value="P:alpha-glucan catabolic process"/>
    <property type="evidence" value="ECO:0007669"/>
    <property type="project" value="TreeGrafter"/>
</dbReference>
<dbReference type="OrthoDB" id="9761577at2"/>
<dbReference type="Gene3D" id="1.10.10.470">
    <property type="entry name" value="Maltooligosyl trehalose synthase, domain 4"/>
    <property type="match status" value="1"/>
</dbReference>
<dbReference type="RefSeq" id="WP_089850923.1">
    <property type="nucleotide sequence ID" value="NZ_FNEJ01000025.1"/>
</dbReference>